<feature type="chain" id="PRO_5030892546" evidence="1">
    <location>
        <begin position="18"/>
        <end position="100"/>
    </location>
</feature>
<organism evidence="2">
    <name type="scientific">Chrysotila carterae</name>
    <name type="common">Marine alga</name>
    <name type="synonym">Syracosphaera carterae</name>
    <dbReference type="NCBI Taxonomy" id="13221"/>
    <lineage>
        <taxon>Eukaryota</taxon>
        <taxon>Haptista</taxon>
        <taxon>Haptophyta</taxon>
        <taxon>Prymnesiophyceae</taxon>
        <taxon>Isochrysidales</taxon>
        <taxon>Isochrysidaceae</taxon>
        <taxon>Chrysotila</taxon>
    </lineage>
</organism>
<gene>
    <name evidence="2" type="ORF">PCAR00345_LOCUS2944</name>
</gene>
<evidence type="ECO:0000313" key="2">
    <source>
        <dbReference type="EMBL" id="CAE0750359.1"/>
    </source>
</evidence>
<evidence type="ECO:0000256" key="1">
    <source>
        <dbReference type="SAM" id="SignalP"/>
    </source>
</evidence>
<proteinExistence type="predicted"/>
<protein>
    <submittedName>
        <fullName evidence="2">Uncharacterized protein</fullName>
    </submittedName>
</protein>
<dbReference type="AlphaFoldDB" id="A0A7S4B118"/>
<name>A0A7S4B118_CHRCT</name>
<keyword evidence="1" id="KW-0732">Signal</keyword>
<sequence length="100" mass="10534">MFVCLLKLVGLLRPLQVILELTAKTGIGGEVGLNPGPWTVANGWSIRGGRLAADLGYNLDGGVYWGTKGNAGGKTSLRIDVITPNLEFNLILVSKKTPAS</sequence>
<feature type="signal peptide" evidence="1">
    <location>
        <begin position="1"/>
        <end position="17"/>
    </location>
</feature>
<dbReference type="EMBL" id="HBIZ01005178">
    <property type="protein sequence ID" value="CAE0750359.1"/>
    <property type="molecule type" value="Transcribed_RNA"/>
</dbReference>
<accession>A0A7S4B118</accession>
<reference evidence="2" key="1">
    <citation type="submission" date="2021-01" db="EMBL/GenBank/DDBJ databases">
        <authorList>
            <person name="Corre E."/>
            <person name="Pelletier E."/>
            <person name="Niang G."/>
            <person name="Scheremetjew M."/>
            <person name="Finn R."/>
            <person name="Kale V."/>
            <person name="Holt S."/>
            <person name="Cochrane G."/>
            <person name="Meng A."/>
            <person name="Brown T."/>
            <person name="Cohen L."/>
        </authorList>
    </citation>
    <scope>NUCLEOTIDE SEQUENCE</scope>
    <source>
        <strain evidence="2">CCMP645</strain>
    </source>
</reference>